<feature type="active site" evidence="16">
    <location>
        <position position="168"/>
    </location>
</feature>
<dbReference type="GO" id="GO:0003723">
    <property type="term" value="F:RNA binding"/>
    <property type="evidence" value="ECO:0007669"/>
    <property type="project" value="InterPro"/>
</dbReference>
<dbReference type="CDD" id="cd01061">
    <property type="entry name" value="RNase_T2_euk"/>
    <property type="match status" value="1"/>
</dbReference>
<evidence type="ECO:0000256" key="6">
    <source>
        <dbReference type="ARBA" id="ARBA00022554"/>
    </source>
</evidence>
<evidence type="ECO:0000256" key="5">
    <source>
        <dbReference type="ARBA" id="ARBA00022490"/>
    </source>
</evidence>
<dbReference type="GO" id="GO:0006401">
    <property type="term" value="P:RNA catabolic process"/>
    <property type="evidence" value="ECO:0007669"/>
    <property type="project" value="TreeGrafter"/>
</dbReference>
<evidence type="ECO:0000313" key="21">
    <source>
        <dbReference type="Proteomes" id="UP000091918"/>
    </source>
</evidence>
<evidence type="ECO:0000256" key="17">
    <source>
        <dbReference type="RuleBase" id="RU004328"/>
    </source>
</evidence>
<dbReference type="InterPro" id="IPR018188">
    <property type="entry name" value="RNase_T2_His_AS_1"/>
</dbReference>
<comment type="function">
    <text evidence="14">Rnase which modulates cell survival under stress conditions. Released from the vacuole to the cytoplasm during stress to promote tRNA and rRNA cleavage and to activate separately a downstream pathway that promotes cell death. Involved in cell size, vacuolar morphology and growth at high temperatures and high salt concentration.</text>
</comment>
<dbReference type="InterPro" id="IPR033697">
    <property type="entry name" value="Ribonuclease_T2_eukaryotic"/>
</dbReference>
<name>A0A1B7P2B6_9EURO</name>
<dbReference type="GO" id="GO:0005576">
    <property type="term" value="C:extracellular region"/>
    <property type="evidence" value="ECO:0007669"/>
    <property type="project" value="TreeGrafter"/>
</dbReference>
<dbReference type="EMBL" id="LGUA01000208">
    <property type="protein sequence ID" value="OAX83164.1"/>
    <property type="molecule type" value="Genomic_DNA"/>
</dbReference>
<dbReference type="PROSITE" id="PS00530">
    <property type="entry name" value="RNASE_T2_1"/>
    <property type="match status" value="1"/>
</dbReference>
<keyword evidence="9" id="KW-0255">Endonuclease</keyword>
<feature type="domain" description="RNase T2-like C-terminal" evidence="19">
    <location>
        <begin position="318"/>
        <end position="437"/>
    </location>
</feature>
<keyword evidence="7" id="KW-0540">Nuclease</keyword>
<dbReference type="PROSITE" id="PS00531">
    <property type="entry name" value="RNASE_T2_2"/>
    <property type="match status" value="1"/>
</dbReference>
<feature type="active site" evidence="16">
    <location>
        <position position="172"/>
    </location>
</feature>
<dbReference type="PANTHER" id="PTHR11240:SF22">
    <property type="entry name" value="RIBONUCLEASE T2"/>
    <property type="match status" value="1"/>
</dbReference>
<dbReference type="EC" id="4.6.1.19" evidence="4"/>
<protein>
    <recommendedName>
        <fullName evidence="15">Ribonuclease T2-like</fullName>
        <ecNumber evidence="4">4.6.1.19</ecNumber>
    </recommendedName>
</protein>
<evidence type="ECO:0000256" key="13">
    <source>
        <dbReference type="ARBA" id="ARBA00023239"/>
    </source>
</evidence>
<evidence type="ECO:0000256" key="3">
    <source>
        <dbReference type="ARBA" id="ARBA00007469"/>
    </source>
</evidence>
<feature type="region of interest" description="Disordered" evidence="18">
    <location>
        <begin position="288"/>
        <end position="319"/>
    </location>
</feature>
<dbReference type="GO" id="GO:0033897">
    <property type="term" value="F:ribonuclease T2 activity"/>
    <property type="evidence" value="ECO:0007669"/>
    <property type="project" value="UniProtKB-EC"/>
</dbReference>
<evidence type="ECO:0000256" key="8">
    <source>
        <dbReference type="ARBA" id="ARBA00022729"/>
    </source>
</evidence>
<evidence type="ECO:0000256" key="11">
    <source>
        <dbReference type="ARBA" id="ARBA00023157"/>
    </source>
</evidence>
<dbReference type="FunFam" id="3.90.730.10:FF:000004">
    <property type="entry name" value="Ribonuclease T2-like"/>
    <property type="match status" value="1"/>
</dbReference>
<dbReference type="SUPFAM" id="SSF55895">
    <property type="entry name" value="Ribonuclease Rh-like"/>
    <property type="match status" value="1"/>
</dbReference>
<keyword evidence="12" id="KW-0325">Glycoprotein</keyword>
<dbReference type="InterPro" id="IPR036430">
    <property type="entry name" value="RNase_T2-like_sf"/>
</dbReference>
<evidence type="ECO:0000259" key="19">
    <source>
        <dbReference type="Pfam" id="PF25488"/>
    </source>
</evidence>
<dbReference type="GO" id="GO:0005775">
    <property type="term" value="C:vacuolar lumen"/>
    <property type="evidence" value="ECO:0007669"/>
    <property type="project" value="UniProtKB-SubCell"/>
</dbReference>
<feature type="active site" evidence="16">
    <location>
        <position position="110"/>
    </location>
</feature>
<evidence type="ECO:0000256" key="12">
    <source>
        <dbReference type="ARBA" id="ARBA00023180"/>
    </source>
</evidence>
<comment type="similarity">
    <text evidence="3 17">Belongs to the RNase T2 family.</text>
</comment>
<proteinExistence type="inferred from homology"/>
<sequence>MAKEKLWEAFVTAARSLIKPSNLPSPRNVLRVGTLGIGTFQIPFWSSNQPIHQETDGTEFYSCPNPQVSCKIEFKSQDTCCFNYPGGLLLQTQFWDTDPPTGPEDSWTIHGLWPDHCDGSFDQYCDPGRNVHNLSSVIEQSGQLELLDFMRTHWKAFHGSDETLWAHEWNKHGTCVSTLEPHCYPDYVPLQEVVTYFQKTVDLFLGLPSYDILSAAGIVPSDTRTYTLDAIQDALEKAHGRKVLVKCRNGRFNEIWYHFNIAGSFESGNFVPADPGYRSTIQLPSNGIRYNPKKVPPGKPSTTETFPKPTGTPPARAPFGSKGNLMVNYSGRQHGCIISRGGWFTTGTCATFHTIPDSDDDFFFLKSSQGLCAFNDADGFVCAADIDQPTPFTAIDDKLSLREQTTFYSDVVPKRRSQSVVYDSPAGHPLPLEIYWRDA</sequence>
<dbReference type="PANTHER" id="PTHR11240">
    <property type="entry name" value="RIBONUCLEASE T2"/>
    <property type="match status" value="1"/>
</dbReference>
<dbReference type="GO" id="GO:0016787">
    <property type="term" value="F:hydrolase activity"/>
    <property type="evidence" value="ECO:0007669"/>
    <property type="project" value="UniProtKB-KW"/>
</dbReference>
<organism evidence="20 21">
    <name type="scientific">Emergomyces africanus</name>
    <dbReference type="NCBI Taxonomy" id="1955775"/>
    <lineage>
        <taxon>Eukaryota</taxon>
        <taxon>Fungi</taxon>
        <taxon>Dikarya</taxon>
        <taxon>Ascomycota</taxon>
        <taxon>Pezizomycotina</taxon>
        <taxon>Eurotiomycetes</taxon>
        <taxon>Eurotiomycetidae</taxon>
        <taxon>Onygenales</taxon>
        <taxon>Ajellomycetaceae</taxon>
        <taxon>Emergomyces</taxon>
    </lineage>
</organism>
<dbReference type="Pfam" id="PF00445">
    <property type="entry name" value="Ribonuclease_T2"/>
    <property type="match status" value="1"/>
</dbReference>
<evidence type="ECO:0000313" key="20">
    <source>
        <dbReference type="EMBL" id="OAX83164.1"/>
    </source>
</evidence>
<comment type="subcellular location">
    <subcellularLocation>
        <location evidence="2">Cytoplasm</location>
    </subcellularLocation>
    <subcellularLocation>
        <location evidence="1">Vacuole lumen</location>
    </subcellularLocation>
</comment>
<keyword evidence="13" id="KW-0456">Lyase</keyword>
<dbReference type="Pfam" id="PF25488">
    <property type="entry name" value="RNaseT2L_C"/>
    <property type="match status" value="1"/>
</dbReference>
<dbReference type="STRING" id="1658172.A0A1B7P2B6"/>
<evidence type="ECO:0000256" key="7">
    <source>
        <dbReference type="ARBA" id="ARBA00022722"/>
    </source>
</evidence>
<evidence type="ECO:0000256" key="18">
    <source>
        <dbReference type="SAM" id="MobiDB-lite"/>
    </source>
</evidence>
<dbReference type="Proteomes" id="UP000091918">
    <property type="component" value="Unassembled WGS sequence"/>
</dbReference>
<keyword evidence="6" id="KW-0926">Vacuole</keyword>
<gene>
    <name evidence="20" type="ORF">ACJ72_02488</name>
</gene>
<dbReference type="InterPro" id="IPR001568">
    <property type="entry name" value="RNase_T2-like"/>
</dbReference>
<evidence type="ECO:0000256" key="4">
    <source>
        <dbReference type="ARBA" id="ARBA00012571"/>
    </source>
</evidence>
<evidence type="ECO:0000256" key="14">
    <source>
        <dbReference type="ARBA" id="ARBA00025494"/>
    </source>
</evidence>
<dbReference type="Gene3D" id="3.90.730.10">
    <property type="entry name" value="Ribonuclease T2-like"/>
    <property type="match status" value="1"/>
</dbReference>
<evidence type="ECO:0000256" key="16">
    <source>
        <dbReference type="PIRSR" id="PIRSR633697-1"/>
    </source>
</evidence>
<keyword evidence="5" id="KW-0963">Cytoplasm</keyword>
<dbReference type="OrthoDB" id="435754at2759"/>
<comment type="caution">
    <text evidence="20">The sequence shown here is derived from an EMBL/GenBank/DDBJ whole genome shotgun (WGS) entry which is preliminary data.</text>
</comment>
<keyword evidence="21" id="KW-1185">Reference proteome</keyword>
<keyword evidence="10" id="KW-0378">Hydrolase</keyword>
<dbReference type="AlphaFoldDB" id="A0A1B7P2B6"/>
<keyword evidence="11" id="KW-1015">Disulfide bond</keyword>
<evidence type="ECO:0000256" key="1">
    <source>
        <dbReference type="ARBA" id="ARBA00004410"/>
    </source>
</evidence>
<evidence type="ECO:0000256" key="2">
    <source>
        <dbReference type="ARBA" id="ARBA00004496"/>
    </source>
</evidence>
<keyword evidence="8" id="KW-0732">Signal</keyword>
<evidence type="ECO:0000256" key="9">
    <source>
        <dbReference type="ARBA" id="ARBA00022759"/>
    </source>
</evidence>
<evidence type="ECO:0000256" key="10">
    <source>
        <dbReference type="ARBA" id="ARBA00022801"/>
    </source>
</evidence>
<evidence type="ECO:0000256" key="15">
    <source>
        <dbReference type="ARBA" id="ARBA00071169"/>
    </source>
</evidence>
<reference evidence="20 21" key="1">
    <citation type="submission" date="2015-07" db="EMBL/GenBank/DDBJ databases">
        <title>Emmonsia species relationships and genome sequence.</title>
        <authorList>
            <person name="Cuomo C.A."/>
            <person name="Schwartz I.S."/>
            <person name="Kenyon C."/>
            <person name="de Hoog G.S."/>
            <person name="Govender N.P."/>
            <person name="Botha A."/>
            <person name="Moreno L."/>
            <person name="de Vries M."/>
            <person name="Munoz J.F."/>
            <person name="Stielow J.B."/>
        </authorList>
    </citation>
    <scope>NUCLEOTIDE SEQUENCE [LARGE SCALE GENOMIC DNA]</scope>
    <source>
        <strain evidence="20 21">CBS 136260</strain>
    </source>
</reference>
<dbReference type="InterPro" id="IPR033130">
    <property type="entry name" value="RNase_T2_His_AS_2"/>
</dbReference>
<dbReference type="InterPro" id="IPR057328">
    <property type="entry name" value="RNaseT2L_C"/>
</dbReference>
<accession>A0A1B7P2B6</accession>